<dbReference type="Gene3D" id="1.20.1740.10">
    <property type="entry name" value="Amino acid/polyamine transporter I"/>
    <property type="match status" value="1"/>
</dbReference>
<feature type="transmembrane region" description="Helical" evidence="1">
    <location>
        <begin position="190"/>
        <end position="206"/>
    </location>
</feature>
<evidence type="ECO:0000256" key="1">
    <source>
        <dbReference type="SAM" id="Phobius"/>
    </source>
</evidence>
<proteinExistence type="predicted"/>
<dbReference type="AlphaFoldDB" id="A0A1H9QLL8"/>
<reference evidence="3" key="1">
    <citation type="submission" date="2016-10" db="EMBL/GenBank/DDBJ databases">
        <authorList>
            <person name="Varghese N."/>
            <person name="Submissions S."/>
        </authorList>
    </citation>
    <scope>NUCLEOTIDE SEQUENCE [LARGE SCALE GENOMIC DNA]</scope>
    <source>
        <strain evidence="3">DSM 44260</strain>
    </source>
</reference>
<evidence type="ECO:0000313" key="3">
    <source>
        <dbReference type="Proteomes" id="UP000199051"/>
    </source>
</evidence>
<evidence type="ECO:0000313" key="2">
    <source>
        <dbReference type="EMBL" id="SER61310.1"/>
    </source>
</evidence>
<sequence length="408" mass="39549">MSGTVVPVTAMGQVRGAAWTRVPAAAAAALGAGVPLVCAPAAAAAGWWSVAGVALAGLVALLTAVSLADLAAQSCLTGVSAHVRTRLGVLPGRMAGVLDIGGRVVGAAAVAGTAGAYLAPSQPKVAAVGVVVVVAAAALGRAAFSAPSRWVITGVTIVTLVVFVTTGLAIEPVQQAVAATAGSPGSDDPTGVIAAAGFFAFGFLGVERAVGTRARVGIVAVVVVAVGYLLVCVAALRQLGGPRLGLSPTPLRDALAAADGAAIDPMLTAGILVGSLLAVRTLLAGAGVGLADLVEAGELPAAATTRRHLITAVAAAAVALMVDPATAVAIAATLLLGAAAFLNSAARTLARPQRSSWVPTGCCGLALSVVVGVNISTGSLLAAVVVLFIGVGLCTLRVRRAAVADPPE</sequence>
<dbReference type="EMBL" id="FOGI01000004">
    <property type="protein sequence ID" value="SER61310.1"/>
    <property type="molecule type" value="Genomic_DNA"/>
</dbReference>
<gene>
    <name evidence="2" type="ORF">SAMN04487818_104343</name>
</gene>
<feature type="transmembrane region" description="Helical" evidence="1">
    <location>
        <begin position="271"/>
        <end position="294"/>
    </location>
</feature>
<dbReference type="STRING" id="155974.SAMN04487818_104343"/>
<feature type="transmembrane region" description="Helical" evidence="1">
    <location>
        <begin position="151"/>
        <end position="170"/>
    </location>
</feature>
<keyword evidence="1" id="KW-0472">Membrane</keyword>
<keyword evidence="3" id="KW-1185">Reference proteome</keyword>
<keyword evidence="1" id="KW-0812">Transmembrane</keyword>
<feature type="transmembrane region" description="Helical" evidence="1">
    <location>
        <begin position="125"/>
        <end position="144"/>
    </location>
</feature>
<protein>
    <submittedName>
        <fullName evidence="2">Basic amino acid/polyamine antiporter, APA family</fullName>
    </submittedName>
</protein>
<keyword evidence="1" id="KW-1133">Transmembrane helix</keyword>
<feature type="transmembrane region" description="Helical" evidence="1">
    <location>
        <begin position="54"/>
        <end position="79"/>
    </location>
</feature>
<dbReference type="Proteomes" id="UP000199051">
    <property type="component" value="Unassembled WGS sequence"/>
</dbReference>
<feature type="transmembrane region" description="Helical" evidence="1">
    <location>
        <begin position="218"/>
        <end position="236"/>
    </location>
</feature>
<feature type="transmembrane region" description="Helical" evidence="1">
    <location>
        <begin position="25"/>
        <end position="48"/>
    </location>
</feature>
<organism evidence="2 3">
    <name type="scientific">Actinokineospora terrae</name>
    <dbReference type="NCBI Taxonomy" id="155974"/>
    <lineage>
        <taxon>Bacteria</taxon>
        <taxon>Bacillati</taxon>
        <taxon>Actinomycetota</taxon>
        <taxon>Actinomycetes</taxon>
        <taxon>Pseudonocardiales</taxon>
        <taxon>Pseudonocardiaceae</taxon>
        <taxon>Actinokineospora</taxon>
    </lineage>
</organism>
<accession>A0A1H9QLL8</accession>
<name>A0A1H9QLL8_9PSEU</name>